<feature type="compositionally biased region" description="Low complexity" evidence="1">
    <location>
        <begin position="170"/>
        <end position="179"/>
    </location>
</feature>
<organism evidence="2 3">
    <name type="scientific">Puccinia graminis f. sp. tritici</name>
    <dbReference type="NCBI Taxonomy" id="56615"/>
    <lineage>
        <taxon>Eukaryota</taxon>
        <taxon>Fungi</taxon>
        <taxon>Dikarya</taxon>
        <taxon>Basidiomycota</taxon>
        <taxon>Pucciniomycotina</taxon>
        <taxon>Pucciniomycetes</taxon>
        <taxon>Pucciniales</taxon>
        <taxon>Pucciniaceae</taxon>
        <taxon>Puccinia</taxon>
    </lineage>
</organism>
<dbReference type="EMBL" id="VDEP01000308">
    <property type="protein sequence ID" value="KAA1106930.1"/>
    <property type="molecule type" value="Genomic_DNA"/>
</dbReference>
<feature type="compositionally biased region" description="Low complexity" evidence="1">
    <location>
        <begin position="43"/>
        <end position="60"/>
    </location>
</feature>
<dbReference type="AlphaFoldDB" id="A0A5B0Q141"/>
<evidence type="ECO:0000313" key="3">
    <source>
        <dbReference type="Proteomes" id="UP000325313"/>
    </source>
</evidence>
<evidence type="ECO:0000313" key="2">
    <source>
        <dbReference type="EMBL" id="KAA1106930.1"/>
    </source>
</evidence>
<reference evidence="2 3" key="1">
    <citation type="submission" date="2019-05" db="EMBL/GenBank/DDBJ databases">
        <title>Emergence of the Ug99 lineage of the wheat stem rust pathogen through somatic hybridization.</title>
        <authorList>
            <person name="Li F."/>
            <person name="Upadhyaya N.M."/>
            <person name="Sperschneider J."/>
            <person name="Matny O."/>
            <person name="Nguyen-Phuc H."/>
            <person name="Mago R."/>
            <person name="Raley C."/>
            <person name="Miller M.E."/>
            <person name="Silverstein K.A.T."/>
            <person name="Henningsen E."/>
            <person name="Hirsch C.D."/>
            <person name="Visser B."/>
            <person name="Pretorius Z.A."/>
            <person name="Steffenson B.J."/>
            <person name="Schwessinger B."/>
            <person name="Dodds P.N."/>
            <person name="Figueroa M."/>
        </authorList>
    </citation>
    <scope>NUCLEOTIDE SEQUENCE [LARGE SCALE GENOMIC DNA]</scope>
    <source>
        <strain evidence="2 3">Ug99</strain>
    </source>
</reference>
<name>A0A5B0Q141_PUCGR</name>
<protein>
    <recommendedName>
        <fullName evidence="4">C2H2-type domain-containing protein</fullName>
    </recommendedName>
</protein>
<comment type="caution">
    <text evidence="2">The sequence shown here is derived from an EMBL/GenBank/DDBJ whole genome shotgun (WGS) entry which is preliminary data.</text>
</comment>
<feature type="region of interest" description="Disordered" evidence="1">
    <location>
        <begin position="160"/>
        <end position="199"/>
    </location>
</feature>
<evidence type="ECO:0000256" key="1">
    <source>
        <dbReference type="SAM" id="MobiDB-lite"/>
    </source>
</evidence>
<gene>
    <name evidence="2" type="ORF">PGTUg99_010979</name>
</gene>
<proteinExistence type="predicted"/>
<accession>A0A5B0Q141</accession>
<dbReference type="Proteomes" id="UP000325313">
    <property type="component" value="Unassembled WGS sequence"/>
</dbReference>
<sequence length="254" mass="28231">MHHPASRFYSDSDDDRPSSCDSITSSVSQCTQESHLPSSLRKLLNPVLPSSPPSHLRSPSTDNIPQAPLARIRLAKQENQDHNDLSRLRPWKQLPSPRPLNPHPPMPLPPIYLCIPAPHTPDRSLRSCSPISPQFNPYYLPAPRLYRERMIEEAGHVADAAARSRTNTPSLASSGSLASADHREISASNKTKTTSPLYDPISVRSERPIVQKNVNHSREKERNRCLTCGSSFSTFANLTRHEKKCPVAPADIGF</sequence>
<feature type="compositionally biased region" description="Polar residues" evidence="1">
    <location>
        <begin position="186"/>
        <end position="196"/>
    </location>
</feature>
<feature type="region of interest" description="Disordered" evidence="1">
    <location>
        <begin position="1"/>
        <end position="64"/>
    </location>
</feature>
<feature type="compositionally biased region" description="Basic and acidic residues" evidence="1">
    <location>
        <begin position="78"/>
        <end position="87"/>
    </location>
</feature>
<evidence type="ECO:0008006" key="4">
    <source>
        <dbReference type="Google" id="ProtNLM"/>
    </source>
</evidence>
<feature type="region of interest" description="Disordered" evidence="1">
    <location>
        <begin position="78"/>
        <end position="104"/>
    </location>
</feature>
<feature type="compositionally biased region" description="Polar residues" evidence="1">
    <location>
        <begin position="23"/>
        <end position="37"/>
    </location>
</feature>